<organism evidence="1 2">
    <name type="scientific">Prunus dulcis</name>
    <name type="common">Almond</name>
    <name type="synonym">Amygdalus dulcis</name>
    <dbReference type="NCBI Taxonomy" id="3755"/>
    <lineage>
        <taxon>Eukaryota</taxon>
        <taxon>Viridiplantae</taxon>
        <taxon>Streptophyta</taxon>
        <taxon>Embryophyta</taxon>
        <taxon>Tracheophyta</taxon>
        <taxon>Spermatophyta</taxon>
        <taxon>Magnoliopsida</taxon>
        <taxon>eudicotyledons</taxon>
        <taxon>Gunneridae</taxon>
        <taxon>Pentapetalae</taxon>
        <taxon>rosids</taxon>
        <taxon>fabids</taxon>
        <taxon>Rosales</taxon>
        <taxon>Rosaceae</taxon>
        <taxon>Amygdaloideae</taxon>
        <taxon>Amygdaleae</taxon>
        <taxon>Prunus</taxon>
    </lineage>
</organism>
<evidence type="ECO:0000313" key="2">
    <source>
        <dbReference type="Proteomes" id="UP001054821"/>
    </source>
</evidence>
<dbReference type="PANTHER" id="PTHR45642">
    <property type="entry name" value="GDSL ESTERASE/LIPASE EXL3"/>
    <property type="match status" value="1"/>
</dbReference>
<name>A0AAD4VYX1_PRUDU</name>
<sequence>MICSKEVPVGGARSCGRIRWERPFGLGQHGINYKQKSRNLFKVWLTSLLHFCFLLWISSKENQPEAERFGVKDLLPAYLSPNLQLQELPTGVSFASGGSGYDPLTAKLMELYGLEARRIGVMSVAVIGCVPSQIHRGHWVGANREDAQSMPTMQLCFSTPNSPPKWTLSINCFQMLDLYLS</sequence>
<keyword evidence="2" id="KW-1185">Reference proteome</keyword>
<proteinExistence type="predicted"/>
<comment type="caution">
    <text evidence="1">The sequence shown here is derived from an EMBL/GenBank/DDBJ whole genome shotgun (WGS) entry which is preliminary data.</text>
</comment>
<reference evidence="1 2" key="1">
    <citation type="journal article" date="2022" name="G3 (Bethesda)">
        <title>Whole-genome sequence and methylome profiling of the almond [Prunus dulcis (Mill.) D.A. Webb] cultivar 'Nonpareil'.</title>
        <authorList>
            <person name="D'Amico-Willman K.M."/>
            <person name="Ouma W.Z."/>
            <person name="Meulia T."/>
            <person name="Sideli G.M."/>
            <person name="Gradziel T.M."/>
            <person name="Fresnedo-Ramirez J."/>
        </authorList>
    </citation>
    <scope>NUCLEOTIDE SEQUENCE [LARGE SCALE GENOMIC DNA]</scope>
    <source>
        <strain evidence="1">Clone GOH B32 T37-40</strain>
    </source>
</reference>
<gene>
    <name evidence="1" type="ORF">L3X38_022946</name>
</gene>
<dbReference type="GO" id="GO:0005576">
    <property type="term" value="C:extracellular region"/>
    <property type="evidence" value="ECO:0007669"/>
    <property type="project" value="TreeGrafter"/>
</dbReference>
<dbReference type="AlphaFoldDB" id="A0AAD4VYX1"/>
<evidence type="ECO:0000313" key="1">
    <source>
        <dbReference type="EMBL" id="KAI5332817.1"/>
    </source>
</evidence>
<dbReference type="Proteomes" id="UP001054821">
    <property type="component" value="Chromosome 4"/>
</dbReference>
<protein>
    <submittedName>
        <fullName evidence="1">Uncharacterized protein</fullName>
    </submittedName>
</protein>
<dbReference type="InterPro" id="IPR050592">
    <property type="entry name" value="GDSL_lipolytic_enzyme"/>
</dbReference>
<dbReference type="PANTHER" id="PTHR45642:SF95">
    <property type="entry name" value="GDSL-LIKE LIPASE_ACYLHYDROLASE FAMILY PROTEIN, EXPRESSED"/>
    <property type="match status" value="1"/>
</dbReference>
<accession>A0AAD4VYX1</accession>
<dbReference type="EMBL" id="JAJFAZ020000004">
    <property type="protein sequence ID" value="KAI5332817.1"/>
    <property type="molecule type" value="Genomic_DNA"/>
</dbReference>